<evidence type="ECO:0000313" key="3">
    <source>
        <dbReference type="RefSeq" id="XP_015054777.1"/>
    </source>
</evidence>
<dbReference type="Proteomes" id="UP000694930">
    <property type="component" value="Chromosome 10"/>
</dbReference>
<accession>A0ABM1FC98</accession>
<evidence type="ECO:0000256" key="1">
    <source>
        <dbReference type="SAM" id="Coils"/>
    </source>
</evidence>
<dbReference type="PANTHER" id="PTHR33499">
    <property type="entry name" value="OS12G0282400 PROTEIN-RELATED"/>
    <property type="match status" value="1"/>
</dbReference>
<feature type="coiled-coil region" evidence="1">
    <location>
        <begin position="68"/>
        <end position="109"/>
    </location>
</feature>
<dbReference type="PANTHER" id="PTHR33499:SF26">
    <property type="entry name" value="DUF4216 DOMAIN-CONTAINING PROTEIN"/>
    <property type="match status" value="1"/>
</dbReference>
<gene>
    <name evidence="3" type="primary">LOC107001129</name>
</gene>
<dbReference type="RefSeq" id="XP_015054777.1">
    <property type="nucleotide sequence ID" value="XM_015199291.2"/>
</dbReference>
<proteinExistence type="predicted"/>
<evidence type="ECO:0000313" key="2">
    <source>
        <dbReference type="Proteomes" id="UP000694930"/>
    </source>
</evidence>
<dbReference type="GeneID" id="107001129"/>
<reference evidence="3" key="2">
    <citation type="submission" date="2025-08" db="UniProtKB">
        <authorList>
            <consortium name="RefSeq"/>
        </authorList>
    </citation>
    <scope>IDENTIFICATION</scope>
</reference>
<keyword evidence="2" id="KW-1185">Reference proteome</keyword>
<name>A0ABM1FC98_SOLPN</name>
<keyword evidence="1" id="KW-0175">Coiled coil</keyword>
<reference evidence="2" key="1">
    <citation type="journal article" date="2014" name="Nat. Genet.">
        <title>The genome of the stress-tolerant wild tomato species Solanum pennellii.</title>
        <authorList>
            <person name="Bolger A."/>
            <person name="Scossa F."/>
            <person name="Bolger M.E."/>
            <person name="Lanz C."/>
            <person name="Maumus F."/>
            <person name="Tohge T."/>
            <person name="Quesneville H."/>
            <person name="Alseekh S."/>
            <person name="Sorensen I."/>
            <person name="Lichtenstein G."/>
            <person name="Fich E.A."/>
            <person name="Conte M."/>
            <person name="Keller H."/>
            <person name="Schneeberger K."/>
            <person name="Schwacke R."/>
            <person name="Ofner I."/>
            <person name="Vrebalov J."/>
            <person name="Xu Y."/>
            <person name="Osorio S."/>
            <person name="Aflitos S.A."/>
            <person name="Schijlen E."/>
            <person name="Jimenez-Gomez J.M."/>
            <person name="Ryngajllo M."/>
            <person name="Kimura S."/>
            <person name="Kumar R."/>
            <person name="Koenig D."/>
            <person name="Headland L.R."/>
            <person name="Maloof J.N."/>
            <person name="Sinha N."/>
            <person name="van Ham R.C."/>
            <person name="Lankhorst R.K."/>
            <person name="Mao L."/>
            <person name="Vogel A."/>
            <person name="Arsova B."/>
            <person name="Panstruga R."/>
            <person name="Fei Z."/>
            <person name="Rose J.K."/>
            <person name="Zamir D."/>
            <person name="Carrari F."/>
            <person name="Giovannoni J.J."/>
            <person name="Weigel D."/>
            <person name="Usadel B."/>
            <person name="Fernie A.R."/>
        </authorList>
    </citation>
    <scope>NUCLEOTIDE SEQUENCE [LARGE SCALE GENOMIC DNA]</scope>
    <source>
        <strain evidence="2">cv. LA0716</strain>
    </source>
</reference>
<sequence>MQASPYRSISSTILCRCSSSQLCLLRSCSALSSSSKNFHSSSSHLSSSSKYFHRSWSPKRLQGGASSKTELLSALRSTREDIKFLNEENRSLNEENNCLNDLLSSIEHKMKEMMNMKEFFVTQQSHVPPTNIIRFN</sequence>
<protein>
    <submittedName>
        <fullName evidence="3">Uncharacterized protein LOC107001129</fullName>
    </submittedName>
</protein>
<organism evidence="2 3">
    <name type="scientific">Solanum pennellii</name>
    <name type="common">Tomato</name>
    <name type="synonym">Lycopersicon pennellii</name>
    <dbReference type="NCBI Taxonomy" id="28526"/>
    <lineage>
        <taxon>Eukaryota</taxon>
        <taxon>Viridiplantae</taxon>
        <taxon>Streptophyta</taxon>
        <taxon>Embryophyta</taxon>
        <taxon>Tracheophyta</taxon>
        <taxon>Spermatophyta</taxon>
        <taxon>Magnoliopsida</taxon>
        <taxon>eudicotyledons</taxon>
        <taxon>Gunneridae</taxon>
        <taxon>Pentapetalae</taxon>
        <taxon>asterids</taxon>
        <taxon>lamiids</taxon>
        <taxon>Solanales</taxon>
        <taxon>Solanaceae</taxon>
        <taxon>Solanoideae</taxon>
        <taxon>Solaneae</taxon>
        <taxon>Solanum</taxon>
        <taxon>Solanum subgen. Lycopersicon</taxon>
    </lineage>
</organism>